<dbReference type="EMBL" id="FPJO01000021">
    <property type="protein sequence ID" value="SFY37344.1"/>
    <property type="molecule type" value="Genomic_DNA"/>
</dbReference>
<evidence type="ECO:0000313" key="2">
    <source>
        <dbReference type="Proteomes" id="UP000181909"/>
    </source>
</evidence>
<accession>A0A1K2ER07</accession>
<name>A0A1K2ER07_STRAR</name>
<dbReference type="STRING" id="1893.SAMN02787144_102136"/>
<dbReference type="RefSeq" id="WP_406252797.1">
    <property type="nucleotide sequence ID" value="NZ_CP109381.1"/>
</dbReference>
<dbReference type="Proteomes" id="UP000181909">
    <property type="component" value="Unassembled WGS sequence"/>
</dbReference>
<dbReference type="AlphaFoldDB" id="A0A1K2ER07"/>
<proteinExistence type="predicted"/>
<protein>
    <submittedName>
        <fullName evidence="1">Uncharacterized protein</fullName>
    </submittedName>
</protein>
<evidence type="ECO:0000313" key="1">
    <source>
        <dbReference type="EMBL" id="SFY37344.1"/>
    </source>
</evidence>
<organism evidence="1 2">
    <name type="scientific">Streptomyces atratus</name>
    <dbReference type="NCBI Taxonomy" id="1893"/>
    <lineage>
        <taxon>Bacteria</taxon>
        <taxon>Bacillati</taxon>
        <taxon>Actinomycetota</taxon>
        <taxon>Actinomycetes</taxon>
        <taxon>Kitasatosporales</taxon>
        <taxon>Streptomycetaceae</taxon>
        <taxon>Streptomyces</taxon>
    </lineage>
</organism>
<gene>
    <name evidence="1" type="ORF">SAMN02787144_102136</name>
</gene>
<reference evidence="1 2" key="1">
    <citation type="submission" date="2016-11" db="EMBL/GenBank/DDBJ databases">
        <authorList>
            <person name="Jaros S."/>
            <person name="Januszkiewicz K."/>
            <person name="Wedrychowicz H."/>
        </authorList>
    </citation>
    <scope>NUCLEOTIDE SEQUENCE [LARGE SCALE GENOMIC DNA]</scope>
    <source>
        <strain evidence="1 2">OK807</strain>
    </source>
</reference>
<sequence>MSHHGHVLLWGSGLGVRVRTENHGPSSLAGVTVRVRTSVALAERQELPQSCLQTDRWTVLCRTGTLHADGAEERRLALELRLAGRPDEVVVRVDTLWNGGATDRNPGNDDHEVLAPATGDEYVF</sequence>